<keyword evidence="2" id="KW-1133">Transmembrane helix</keyword>
<dbReference type="EMBL" id="NIVC01002261">
    <property type="protein sequence ID" value="PAA59449.1"/>
    <property type="molecule type" value="Genomic_DNA"/>
</dbReference>
<feature type="region of interest" description="Disordered" evidence="1">
    <location>
        <begin position="1"/>
        <end position="46"/>
    </location>
</feature>
<dbReference type="Proteomes" id="UP000215902">
    <property type="component" value="Unassembled WGS sequence"/>
</dbReference>
<feature type="non-terminal residue" evidence="3">
    <location>
        <position position="1"/>
    </location>
</feature>
<keyword evidence="2" id="KW-0812">Transmembrane</keyword>
<protein>
    <submittedName>
        <fullName evidence="3">Uncharacterized protein</fullName>
    </submittedName>
</protein>
<comment type="caution">
    <text evidence="3">The sequence shown here is derived from an EMBL/GenBank/DDBJ whole genome shotgun (WGS) entry which is preliminary data.</text>
</comment>
<name>A0A267EF06_9PLAT</name>
<dbReference type="AlphaFoldDB" id="A0A267EF06"/>
<organism evidence="3 4">
    <name type="scientific">Macrostomum lignano</name>
    <dbReference type="NCBI Taxonomy" id="282301"/>
    <lineage>
        <taxon>Eukaryota</taxon>
        <taxon>Metazoa</taxon>
        <taxon>Spiralia</taxon>
        <taxon>Lophotrochozoa</taxon>
        <taxon>Platyhelminthes</taxon>
        <taxon>Rhabditophora</taxon>
        <taxon>Macrostomorpha</taxon>
        <taxon>Macrostomida</taxon>
        <taxon>Macrostomidae</taxon>
        <taxon>Macrostomum</taxon>
    </lineage>
</organism>
<evidence type="ECO:0000313" key="3">
    <source>
        <dbReference type="EMBL" id="PAA59449.1"/>
    </source>
</evidence>
<keyword evidence="4" id="KW-1185">Reference proteome</keyword>
<accession>A0A267EF06</accession>
<reference evidence="3 4" key="1">
    <citation type="submission" date="2017-06" db="EMBL/GenBank/DDBJ databases">
        <title>A platform for efficient transgenesis in Macrostomum lignano, a flatworm model organism for stem cell research.</title>
        <authorList>
            <person name="Berezikov E."/>
        </authorList>
    </citation>
    <scope>NUCLEOTIDE SEQUENCE [LARGE SCALE GENOMIC DNA]</scope>
    <source>
        <strain evidence="3">DV1</strain>
        <tissue evidence="3">Whole organism</tissue>
    </source>
</reference>
<proteinExistence type="predicted"/>
<keyword evidence="2" id="KW-0472">Membrane</keyword>
<feature type="compositionally biased region" description="Basic and acidic residues" evidence="1">
    <location>
        <begin position="24"/>
        <end position="33"/>
    </location>
</feature>
<gene>
    <name evidence="3" type="ORF">BOX15_Mlig006619g2</name>
</gene>
<sequence length="234" mass="23948">LSQPPLPIPASPDAVRRVGPGRAADNRQDETMRDAPLPTTPAGNPNATSWLLPSVSASPLPDPCEAAAGNATAANASSAACRDRLGQPMAASASGLVELSTAAWLAIGLAVSLLLLSGGVAAFLIYKRRLQGRRKKLRASSLASSLSGDAITMQQVAGRSTESLEDPAHYDQDWFLHSLENALFSGRSCSSDSSLAVVAASVGPTQPGGHLAPAAASRLHARGLQASAAVWARA</sequence>
<feature type="compositionally biased region" description="Pro residues" evidence="1">
    <location>
        <begin position="1"/>
        <end position="10"/>
    </location>
</feature>
<evidence type="ECO:0000256" key="1">
    <source>
        <dbReference type="SAM" id="MobiDB-lite"/>
    </source>
</evidence>
<feature type="transmembrane region" description="Helical" evidence="2">
    <location>
        <begin position="102"/>
        <end position="126"/>
    </location>
</feature>
<evidence type="ECO:0000256" key="2">
    <source>
        <dbReference type="SAM" id="Phobius"/>
    </source>
</evidence>
<evidence type="ECO:0000313" key="4">
    <source>
        <dbReference type="Proteomes" id="UP000215902"/>
    </source>
</evidence>